<accession>A0A2L2XCF5</accession>
<comment type="caution">
    <text evidence="2">The sequence shown here is derived from an EMBL/GenBank/DDBJ whole genome shotgun (WGS) entry which is preliminary data.</text>
</comment>
<sequence>MLNAQAFQLPLLGVYQLLIVIALVDTRENIYDEIAGRLKW</sequence>
<keyword evidence="1" id="KW-0472">Membrane</keyword>
<keyword evidence="3" id="KW-1185">Reference proteome</keyword>
<gene>
    <name evidence="2" type="ORF">DCCM_2903</name>
</gene>
<evidence type="ECO:0000256" key="1">
    <source>
        <dbReference type="SAM" id="Phobius"/>
    </source>
</evidence>
<protein>
    <submittedName>
        <fullName evidence="2">Uncharacterized protein</fullName>
    </submittedName>
</protein>
<name>A0A2L2XCF5_9FIRM</name>
<organism evidence="2 3">
    <name type="scientific">Desulfocucumis palustris</name>
    <dbReference type="NCBI Taxonomy" id="1898651"/>
    <lineage>
        <taxon>Bacteria</taxon>
        <taxon>Bacillati</taxon>
        <taxon>Bacillota</taxon>
        <taxon>Clostridia</taxon>
        <taxon>Eubacteriales</taxon>
        <taxon>Desulfocucumaceae</taxon>
        <taxon>Desulfocucumis</taxon>
    </lineage>
</organism>
<proteinExistence type="predicted"/>
<evidence type="ECO:0000313" key="3">
    <source>
        <dbReference type="Proteomes" id="UP000239549"/>
    </source>
</evidence>
<dbReference type="EMBL" id="BFAV01000119">
    <property type="protein sequence ID" value="GBF33792.1"/>
    <property type="molecule type" value="Genomic_DNA"/>
</dbReference>
<keyword evidence="1" id="KW-0812">Transmembrane</keyword>
<feature type="transmembrane region" description="Helical" evidence="1">
    <location>
        <begin position="6"/>
        <end position="24"/>
    </location>
</feature>
<dbReference type="AlphaFoldDB" id="A0A2L2XCF5"/>
<reference evidence="3" key="1">
    <citation type="submission" date="2018-02" db="EMBL/GenBank/DDBJ databases">
        <title>Genome sequence of Desulfocucumis palustris strain NAW-5.</title>
        <authorList>
            <person name="Watanabe M."/>
            <person name="Kojima H."/>
            <person name="Fukui M."/>
        </authorList>
    </citation>
    <scope>NUCLEOTIDE SEQUENCE [LARGE SCALE GENOMIC DNA]</scope>
    <source>
        <strain evidence="3">NAW-5</strain>
    </source>
</reference>
<evidence type="ECO:0000313" key="2">
    <source>
        <dbReference type="EMBL" id="GBF33792.1"/>
    </source>
</evidence>
<dbReference type="Proteomes" id="UP000239549">
    <property type="component" value="Unassembled WGS sequence"/>
</dbReference>
<keyword evidence="1" id="KW-1133">Transmembrane helix</keyword>